<evidence type="ECO:0000256" key="4">
    <source>
        <dbReference type="ARBA" id="ARBA00022679"/>
    </source>
</evidence>
<dbReference type="NCBIfam" id="TIGR00670">
    <property type="entry name" value="asp_carb_tr"/>
    <property type="match status" value="1"/>
</dbReference>
<dbReference type="GO" id="GO:0006207">
    <property type="term" value="P:'de novo' pyrimidine nucleobase biosynthetic process"/>
    <property type="evidence" value="ECO:0007669"/>
    <property type="project" value="InterPro"/>
</dbReference>
<name>A0AAP8MDU8_9GAMM</name>
<dbReference type="PRINTS" id="PR00100">
    <property type="entry name" value="AOTCASE"/>
</dbReference>
<dbReference type="AlphaFoldDB" id="A0AAP8MDU8"/>
<dbReference type="EMBL" id="PKUR01000003">
    <property type="protein sequence ID" value="PLW85978.1"/>
    <property type="molecule type" value="Genomic_DNA"/>
</dbReference>
<dbReference type="PANTHER" id="PTHR45753:SF6">
    <property type="entry name" value="ASPARTATE CARBAMOYLTRANSFERASE"/>
    <property type="match status" value="1"/>
</dbReference>
<dbReference type="FunFam" id="3.40.50.1370:FF:000002">
    <property type="entry name" value="Aspartate carbamoyltransferase 2"/>
    <property type="match status" value="1"/>
</dbReference>
<dbReference type="PROSITE" id="PS00097">
    <property type="entry name" value="CARBAMOYLTRANSFERASE"/>
    <property type="match status" value="1"/>
</dbReference>
<proteinExistence type="inferred from homology"/>
<dbReference type="GO" id="GO:0004070">
    <property type="term" value="F:aspartate carbamoyltransferase activity"/>
    <property type="evidence" value="ECO:0007669"/>
    <property type="project" value="UniProtKB-UniRule"/>
</dbReference>
<protein>
    <recommendedName>
        <fullName evidence="3 8">Aspartate carbamoyltransferase</fullName>
        <ecNumber evidence="3 8">2.1.3.2</ecNumber>
    </recommendedName>
</protein>
<comment type="catalytic activity">
    <reaction evidence="7">
        <text>carbamoyl phosphate + L-aspartate = N-carbamoyl-L-aspartate + phosphate + H(+)</text>
        <dbReference type="Rhea" id="RHEA:20013"/>
        <dbReference type="ChEBI" id="CHEBI:15378"/>
        <dbReference type="ChEBI" id="CHEBI:29991"/>
        <dbReference type="ChEBI" id="CHEBI:32814"/>
        <dbReference type="ChEBI" id="CHEBI:43474"/>
        <dbReference type="ChEBI" id="CHEBI:58228"/>
        <dbReference type="EC" id="2.1.3.2"/>
    </reaction>
</comment>
<evidence type="ECO:0000256" key="8">
    <source>
        <dbReference type="NCBIfam" id="TIGR00670"/>
    </source>
</evidence>
<evidence type="ECO:0000256" key="3">
    <source>
        <dbReference type="ARBA" id="ARBA00013008"/>
    </source>
</evidence>
<comment type="pathway">
    <text evidence="1">Pyrimidine metabolism; UMP biosynthesis via de novo pathway; (S)-dihydroorotate from bicarbonate: step 2/3.</text>
</comment>
<dbReference type="GO" id="GO:0009220">
    <property type="term" value="P:pyrimidine ribonucleotide biosynthetic process"/>
    <property type="evidence" value="ECO:0007669"/>
    <property type="project" value="UniProtKB-UniRule"/>
</dbReference>
<evidence type="ECO:0000313" key="13">
    <source>
        <dbReference type="Proteomes" id="UP000235162"/>
    </source>
</evidence>
<evidence type="ECO:0000313" key="12">
    <source>
        <dbReference type="EMBL" id="PLW85978.1"/>
    </source>
</evidence>
<dbReference type="GO" id="GO:0006520">
    <property type="term" value="P:amino acid metabolic process"/>
    <property type="evidence" value="ECO:0007669"/>
    <property type="project" value="InterPro"/>
</dbReference>
<feature type="domain" description="Aspartate/ornithine carbamoyltransferase Asp/Orn-binding" evidence="10">
    <location>
        <begin position="159"/>
        <end position="314"/>
    </location>
</feature>
<dbReference type="KEGG" id="hja:BST95_06175"/>
<evidence type="ECO:0000256" key="7">
    <source>
        <dbReference type="ARBA" id="ARBA00048859"/>
    </source>
</evidence>
<dbReference type="NCBIfam" id="NF006046">
    <property type="entry name" value="PRK08192.1"/>
    <property type="match status" value="1"/>
</dbReference>
<evidence type="ECO:0000256" key="5">
    <source>
        <dbReference type="ARBA" id="ARBA00022975"/>
    </source>
</evidence>
<dbReference type="InterPro" id="IPR006131">
    <property type="entry name" value="Asp_carbamoyltransf_Asp/Orn-bd"/>
</dbReference>
<organism evidence="12 13">
    <name type="scientific">Halioglobus japonicus</name>
    <dbReference type="NCBI Taxonomy" id="930805"/>
    <lineage>
        <taxon>Bacteria</taxon>
        <taxon>Pseudomonadati</taxon>
        <taxon>Pseudomonadota</taxon>
        <taxon>Gammaproteobacteria</taxon>
        <taxon>Cellvibrionales</taxon>
        <taxon>Halieaceae</taxon>
        <taxon>Halioglobus</taxon>
    </lineage>
</organism>
<dbReference type="Proteomes" id="UP000235162">
    <property type="component" value="Unassembled WGS sequence"/>
</dbReference>
<accession>A0AAP8MDU8</accession>
<dbReference type="EC" id="2.1.3.2" evidence="3 8"/>
<evidence type="ECO:0000256" key="6">
    <source>
        <dbReference type="ARBA" id="ARBA00043884"/>
    </source>
</evidence>
<gene>
    <name evidence="12" type="ORF">C0029_14730</name>
</gene>
<dbReference type="InterPro" id="IPR006132">
    <property type="entry name" value="Asp/Orn_carbamoyltranf_P-bd"/>
</dbReference>
<reference evidence="12 13" key="1">
    <citation type="submission" date="2018-01" db="EMBL/GenBank/DDBJ databases">
        <title>The draft genome sequence of Halioglobus japonicus S1-36.</title>
        <authorList>
            <person name="Du Z.-J."/>
            <person name="Shi M.-J."/>
        </authorList>
    </citation>
    <scope>NUCLEOTIDE SEQUENCE [LARGE SCALE GENOMIC DNA]</scope>
    <source>
        <strain evidence="12 13">S1-36</strain>
    </source>
</reference>
<feature type="domain" description="Aspartate/ornithine carbamoyltransferase carbamoyl-P binding" evidence="11">
    <location>
        <begin position="7"/>
        <end position="147"/>
    </location>
</feature>
<comment type="function">
    <text evidence="6">Catalyzes the condensation of carbamoyl phosphate and aspartate to form carbamoyl aspartate and inorganic phosphate, the committed step in the de novo pyrimidine nucleotide biosynthesis pathway.</text>
</comment>
<dbReference type="PRINTS" id="PR00101">
    <property type="entry name" value="ATCASE"/>
</dbReference>
<dbReference type="InterPro" id="IPR002082">
    <property type="entry name" value="Asp_carbamoyltransf"/>
</dbReference>
<dbReference type="InterPro" id="IPR036901">
    <property type="entry name" value="Asp/Orn_carbamoylTrfase_sf"/>
</dbReference>
<dbReference type="GO" id="GO:0016597">
    <property type="term" value="F:amino acid binding"/>
    <property type="evidence" value="ECO:0007669"/>
    <property type="project" value="InterPro"/>
</dbReference>
<dbReference type="NCBIfam" id="NF002032">
    <property type="entry name" value="PRK00856.1"/>
    <property type="match status" value="1"/>
</dbReference>
<comment type="similarity">
    <text evidence="2">Belongs to the aspartate/ornithine carbamoyltransferase superfamily. ATCase family.</text>
</comment>
<comment type="caution">
    <text evidence="12">The sequence shown here is derived from an EMBL/GenBank/DDBJ whole genome shotgun (WGS) entry which is preliminary data.</text>
</comment>
<dbReference type="PANTHER" id="PTHR45753">
    <property type="entry name" value="ORNITHINE CARBAMOYLTRANSFERASE, MITOCHONDRIAL"/>
    <property type="match status" value="1"/>
</dbReference>
<keyword evidence="5" id="KW-0665">Pyrimidine biosynthesis</keyword>
<dbReference type="Pfam" id="PF02729">
    <property type="entry name" value="OTCace_N"/>
    <property type="match status" value="1"/>
</dbReference>
<dbReference type="Gene3D" id="3.40.50.1370">
    <property type="entry name" value="Aspartate/ornithine carbamoyltransferase"/>
    <property type="match status" value="2"/>
</dbReference>
<evidence type="ECO:0000256" key="9">
    <source>
        <dbReference type="RuleBase" id="RU003634"/>
    </source>
</evidence>
<dbReference type="GO" id="GO:0005829">
    <property type="term" value="C:cytosol"/>
    <property type="evidence" value="ECO:0007669"/>
    <property type="project" value="TreeGrafter"/>
</dbReference>
<dbReference type="SUPFAM" id="SSF53671">
    <property type="entry name" value="Aspartate/ornithine carbamoyltransferase"/>
    <property type="match status" value="1"/>
</dbReference>
<evidence type="ECO:0000259" key="10">
    <source>
        <dbReference type="Pfam" id="PF00185"/>
    </source>
</evidence>
<dbReference type="InterPro" id="IPR006130">
    <property type="entry name" value="Asp/Orn_carbamoylTrfase"/>
</dbReference>
<evidence type="ECO:0000256" key="2">
    <source>
        <dbReference type="ARBA" id="ARBA00008896"/>
    </source>
</evidence>
<evidence type="ECO:0000256" key="1">
    <source>
        <dbReference type="ARBA" id="ARBA00004852"/>
    </source>
</evidence>
<dbReference type="Pfam" id="PF00185">
    <property type="entry name" value="OTCace"/>
    <property type="match status" value="1"/>
</dbReference>
<dbReference type="RefSeq" id="WP_084201064.1">
    <property type="nucleotide sequence ID" value="NZ_BMYL01000003.1"/>
</dbReference>
<sequence length="337" mass="37392">MEFAGSNILSIQQFERADVERVFSVADMMEPYAHRRRRTKVLDGAILGNMFFEPSTRTRVSFGSAFNLLGGEVRETTGFESSALAKGESLYDTARVLSGYSDVIVMRHPAEGSVAEFAAASRVPVLNGGDGANEHPSQALLDLYTIKSEMAGRGRGIDNLRIAMVGDLRFGRTVHSLCKLLCLFDNVHVTLVSPQELGMPGEIVERMRSAGVDVLESDQLESSIAAVDIVYSTRIQEERFSTQEEADLYRGRFRLNQSVYTANCEPNTVIMHPLPRDSREMARELDDDLNDNPNLAIFRQTDNGVLVRMALFALVLDVVDQVDAHASDVTWYTAGRF</sequence>
<keyword evidence="13" id="KW-1185">Reference proteome</keyword>
<evidence type="ECO:0000259" key="11">
    <source>
        <dbReference type="Pfam" id="PF02729"/>
    </source>
</evidence>
<keyword evidence="4 9" id="KW-0808">Transferase</keyword>